<dbReference type="PANTHER" id="PTHR30570:SF1">
    <property type="entry name" value="PHOSPHATE-BINDING PROTEIN PSTS"/>
    <property type="match status" value="1"/>
</dbReference>
<dbReference type="AlphaFoldDB" id="A0A5J4L470"/>
<evidence type="ECO:0000256" key="1">
    <source>
        <dbReference type="ARBA" id="ARBA00022729"/>
    </source>
</evidence>
<evidence type="ECO:0000259" key="2">
    <source>
        <dbReference type="Pfam" id="PF12849"/>
    </source>
</evidence>
<name>A0A5J4L470_9ZZZZ</name>
<gene>
    <name evidence="3" type="ORF">A45J_2236</name>
</gene>
<organism evidence="3">
    <name type="scientific">hot springs metagenome</name>
    <dbReference type="NCBI Taxonomy" id="433727"/>
    <lineage>
        <taxon>unclassified sequences</taxon>
        <taxon>metagenomes</taxon>
        <taxon>ecological metagenomes</taxon>
    </lineage>
</organism>
<feature type="domain" description="PBP" evidence="2">
    <location>
        <begin position="29"/>
        <end position="203"/>
    </location>
</feature>
<keyword evidence="1" id="KW-0732">Signal</keyword>
<reference evidence="3" key="1">
    <citation type="submission" date="2019-10" db="EMBL/GenBank/DDBJ databases">
        <title>Metagenomic sequencing of thiosulfate-disproportionating enrichment culture.</title>
        <authorList>
            <person name="Umezawa K."/>
            <person name="Kojima H."/>
            <person name="Fukui M."/>
        </authorList>
    </citation>
    <scope>NUCLEOTIDE SEQUENCE</scope>
    <source>
        <strain evidence="3">45J</strain>
    </source>
</reference>
<dbReference type="Pfam" id="PF12849">
    <property type="entry name" value="PBP_like_2"/>
    <property type="match status" value="1"/>
</dbReference>
<comment type="caution">
    <text evidence="3">The sequence shown here is derived from an EMBL/GenBank/DDBJ whole genome shotgun (WGS) entry which is preliminary data.</text>
</comment>
<evidence type="ECO:0000313" key="3">
    <source>
        <dbReference type="EMBL" id="GER94473.1"/>
    </source>
</evidence>
<dbReference type="SUPFAM" id="SSF53850">
    <property type="entry name" value="Periplasmic binding protein-like II"/>
    <property type="match status" value="1"/>
</dbReference>
<dbReference type="Gene3D" id="3.40.190.10">
    <property type="entry name" value="Periplasmic binding protein-like II"/>
    <property type="match status" value="2"/>
</dbReference>
<dbReference type="PANTHER" id="PTHR30570">
    <property type="entry name" value="PERIPLASMIC PHOSPHATE BINDING COMPONENT OF PHOSPHATE ABC TRANSPORTER"/>
    <property type="match status" value="1"/>
</dbReference>
<accession>A0A5J4L470</accession>
<protein>
    <submittedName>
        <fullName evidence="3">Phosphate ABC transporter substrate-binding protein</fullName>
    </submittedName>
</protein>
<sequence>MKRYGLVLATVVVFLLSLSIGAFAEEIKIGAGAAPTENVLKPIKEHFEKTTGIKLQIIASGPKIALQDLEKGAVDAAAAGLTFDDWMNLMKKEGAEVKDPASLQQFTIGKDKIIVLIHKDNPVSKLSKEQLKGIFTGKITNWKDVGGKDMPIIVVWGKLIPGTNKLFVKNILDGESQTKDVLEATTAEDVRQNVASNPEAIGIGPVAVVNATVKSPETPGVSRPIILVTKGKPSANVQKLIDFIKGEGQKYIRQ</sequence>
<dbReference type="InterPro" id="IPR024370">
    <property type="entry name" value="PBP_domain"/>
</dbReference>
<dbReference type="EMBL" id="BLAB01000001">
    <property type="protein sequence ID" value="GER94473.1"/>
    <property type="molecule type" value="Genomic_DNA"/>
</dbReference>
<dbReference type="InterPro" id="IPR050811">
    <property type="entry name" value="Phosphate_ABC_transporter"/>
</dbReference>
<proteinExistence type="predicted"/>